<dbReference type="PANTHER" id="PTHR13504:SF40">
    <property type="entry name" value="FIDO DOMAIN-CONTAINING PROTEIN"/>
    <property type="match status" value="1"/>
</dbReference>
<evidence type="ECO:0000313" key="5">
    <source>
        <dbReference type="Proteomes" id="UP000769484"/>
    </source>
</evidence>
<dbReference type="Proteomes" id="UP000769484">
    <property type="component" value="Unassembled WGS sequence"/>
</dbReference>
<proteinExistence type="predicted"/>
<dbReference type="SUPFAM" id="SSF140931">
    <property type="entry name" value="Fic-like"/>
    <property type="match status" value="1"/>
</dbReference>
<dbReference type="InterPro" id="IPR036388">
    <property type="entry name" value="WH-like_DNA-bd_sf"/>
</dbReference>
<dbReference type="PROSITE" id="PS51459">
    <property type="entry name" value="FIDO"/>
    <property type="match status" value="1"/>
</dbReference>
<evidence type="ECO:0000259" key="3">
    <source>
        <dbReference type="PROSITE" id="PS51459"/>
    </source>
</evidence>
<comment type="caution">
    <text evidence="4">The sequence shown here is derived from an EMBL/GenBank/DDBJ whole genome shotgun (WGS) entry which is preliminary data.</text>
</comment>
<feature type="binding site" evidence="2">
    <location>
        <begin position="273"/>
        <end position="274"/>
    </location>
    <ligand>
        <name>ATP</name>
        <dbReference type="ChEBI" id="CHEBI:30616"/>
    </ligand>
</feature>
<evidence type="ECO:0000256" key="1">
    <source>
        <dbReference type="PIRSR" id="PIRSR640198-1"/>
    </source>
</evidence>
<protein>
    <submittedName>
        <fullName evidence="4">Fic family protein</fullName>
    </submittedName>
</protein>
<dbReference type="InterPro" id="IPR036597">
    <property type="entry name" value="Fido-like_dom_sf"/>
</dbReference>
<organism evidence="4 5">
    <name type="scientific">Rothia dentocariosa</name>
    <dbReference type="NCBI Taxonomy" id="2047"/>
    <lineage>
        <taxon>Bacteria</taxon>
        <taxon>Bacillati</taxon>
        <taxon>Actinomycetota</taxon>
        <taxon>Actinomycetes</taxon>
        <taxon>Micrococcales</taxon>
        <taxon>Micrococcaceae</taxon>
        <taxon>Rothia</taxon>
    </lineage>
</organism>
<reference evidence="4" key="1">
    <citation type="submission" date="2020-04" db="EMBL/GenBank/DDBJ databases">
        <title>Deep metagenomics examines the oral microbiome during advanced dental caries in children, revealing novel taxa and co-occurrences with host molecules.</title>
        <authorList>
            <person name="Baker J.L."/>
            <person name="Morton J.T."/>
            <person name="Dinis M."/>
            <person name="Alvarez R."/>
            <person name="Tran N.C."/>
            <person name="Knight R."/>
            <person name="Edlund A."/>
        </authorList>
    </citation>
    <scope>NUCLEOTIDE SEQUENCE</scope>
    <source>
        <strain evidence="4">JCVI_47_bin.4</strain>
    </source>
</reference>
<accession>A0A930KLZ3</accession>
<sequence length="413" mass="46343">MASADASQPAKYRTLKSIFHERGQAAARAELARRLEGYSTYTADFMVGDHQLFYVATTDIVDAQQRILQRERDIDALLRVLPSAASQSYLTDLAIRGIIATDEIEGVRTTRKIITDALASENAASKRAREFVSLLEALGTADNIPTTPTAVREVYDRLLEGQLSTQDKPDGKLFRAEPVSILDGSHKPIHRGVMPEEAIKHNISVALKHASDSRVPGLFSAIIAHFMVEYTHPFYDGNGRLGRYLLSAHLAQILNPQTVLTLSATLNAEKKKYYKAFSDVENLLNYAEATPFLRTLLTMLEHAQQDVLAELTAQKKALDKLRHRVSELEETYPKTHKILFLVGQMHLFHDPVGADLKNIAQVLESSEKTARSYLRELEEMGLVHSRRIRRVLHWSLTNQGAQLLELPTHMSDE</sequence>
<dbReference type="AlphaFoldDB" id="A0A930KLZ3"/>
<feature type="binding site" evidence="2">
    <location>
        <begin position="236"/>
        <end position="243"/>
    </location>
    <ligand>
        <name>ATP</name>
        <dbReference type="ChEBI" id="CHEBI:30616"/>
    </ligand>
</feature>
<dbReference type="Gene3D" id="1.10.10.10">
    <property type="entry name" value="Winged helix-like DNA-binding domain superfamily/Winged helix DNA-binding domain"/>
    <property type="match status" value="1"/>
</dbReference>
<dbReference type="GO" id="GO:0005524">
    <property type="term" value="F:ATP binding"/>
    <property type="evidence" value="ECO:0007669"/>
    <property type="project" value="UniProtKB-KW"/>
</dbReference>
<dbReference type="EMBL" id="JABZXJ010000006">
    <property type="protein sequence ID" value="MBF1648896.1"/>
    <property type="molecule type" value="Genomic_DNA"/>
</dbReference>
<dbReference type="Gene3D" id="1.10.3290.10">
    <property type="entry name" value="Fido-like domain"/>
    <property type="match status" value="1"/>
</dbReference>
<keyword evidence="2" id="KW-0067">ATP-binding</keyword>
<feature type="domain" description="Fido" evidence="3">
    <location>
        <begin position="146"/>
        <end position="295"/>
    </location>
</feature>
<dbReference type="InterPro" id="IPR003812">
    <property type="entry name" value="Fido"/>
</dbReference>
<dbReference type="PANTHER" id="PTHR13504">
    <property type="entry name" value="FIDO DOMAIN-CONTAINING PROTEIN DDB_G0283145"/>
    <property type="match status" value="1"/>
</dbReference>
<feature type="binding site" evidence="2">
    <location>
        <position position="285"/>
    </location>
    <ligand>
        <name>ATP</name>
        <dbReference type="ChEBI" id="CHEBI:30616"/>
    </ligand>
</feature>
<evidence type="ECO:0000313" key="4">
    <source>
        <dbReference type="EMBL" id="MBF1648896.1"/>
    </source>
</evidence>
<dbReference type="InterPro" id="IPR036390">
    <property type="entry name" value="WH_DNA-bd_sf"/>
</dbReference>
<name>A0A930KLZ3_9MICC</name>
<evidence type="ECO:0000256" key="2">
    <source>
        <dbReference type="PIRSR" id="PIRSR640198-2"/>
    </source>
</evidence>
<dbReference type="Pfam" id="PF02661">
    <property type="entry name" value="Fic"/>
    <property type="match status" value="1"/>
</dbReference>
<feature type="active site" evidence="1">
    <location>
        <position position="232"/>
    </location>
</feature>
<keyword evidence="2" id="KW-0547">Nucleotide-binding</keyword>
<dbReference type="InterPro" id="IPR040198">
    <property type="entry name" value="Fido_containing"/>
</dbReference>
<dbReference type="SUPFAM" id="SSF46785">
    <property type="entry name" value="Winged helix' DNA-binding domain"/>
    <property type="match status" value="1"/>
</dbReference>
<gene>
    <name evidence="4" type="ORF">HXO56_02180</name>
</gene>